<keyword evidence="2" id="KW-1185">Reference proteome</keyword>
<dbReference type="EMBL" id="BGPR01023591">
    <property type="protein sequence ID" value="GBN90879.1"/>
    <property type="molecule type" value="Genomic_DNA"/>
</dbReference>
<reference evidence="1 2" key="1">
    <citation type="journal article" date="2019" name="Sci. Rep.">
        <title>Orb-weaving spider Araneus ventricosus genome elucidates the spidroin gene catalogue.</title>
        <authorList>
            <person name="Kono N."/>
            <person name="Nakamura H."/>
            <person name="Ohtoshi R."/>
            <person name="Moran D.A.P."/>
            <person name="Shinohara A."/>
            <person name="Yoshida Y."/>
            <person name="Fujiwara M."/>
            <person name="Mori M."/>
            <person name="Tomita M."/>
            <person name="Arakawa K."/>
        </authorList>
    </citation>
    <scope>NUCLEOTIDE SEQUENCE [LARGE SCALE GENOMIC DNA]</scope>
</reference>
<dbReference type="AlphaFoldDB" id="A0A4Y2SUL1"/>
<gene>
    <name evidence="1" type="ORF">AVEN_37182_1</name>
</gene>
<name>A0A4Y2SUL1_ARAVE</name>
<evidence type="ECO:0000313" key="1">
    <source>
        <dbReference type="EMBL" id="GBN90879.1"/>
    </source>
</evidence>
<protein>
    <submittedName>
        <fullName evidence="1">Uncharacterized protein</fullName>
    </submittedName>
</protein>
<organism evidence="1 2">
    <name type="scientific">Araneus ventricosus</name>
    <name type="common">Orbweaver spider</name>
    <name type="synonym">Epeira ventricosa</name>
    <dbReference type="NCBI Taxonomy" id="182803"/>
    <lineage>
        <taxon>Eukaryota</taxon>
        <taxon>Metazoa</taxon>
        <taxon>Ecdysozoa</taxon>
        <taxon>Arthropoda</taxon>
        <taxon>Chelicerata</taxon>
        <taxon>Arachnida</taxon>
        <taxon>Araneae</taxon>
        <taxon>Araneomorphae</taxon>
        <taxon>Entelegynae</taxon>
        <taxon>Araneoidea</taxon>
        <taxon>Araneidae</taxon>
        <taxon>Araneus</taxon>
    </lineage>
</organism>
<dbReference type="Proteomes" id="UP000499080">
    <property type="component" value="Unassembled WGS sequence"/>
</dbReference>
<accession>A0A4Y2SUL1</accession>
<proteinExistence type="predicted"/>
<sequence>MPSRPFTSLPKWNFWNTGGKKQSSVLKTDGNWHSGIAGIQTNSKSNTSCADSKLGPRLDGSCTSKDLPTLRLRVEGRNETRNLPCRGRGGWVGRILRL</sequence>
<comment type="caution">
    <text evidence="1">The sequence shown here is derived from an EMBL/GenBank/DDBJ whole genome shotgun (WGS) entry which is preliminary data.</text>
</comment>
<evidence type="ECO:0000313" key="2">
    <source>
        <dbReference type="Proteomes" id="UP000499080"/>
    </source>
</evidence>